<dbReference type="Pfam" id="PF06486">
    <property type="entry name" value="DUF1093"/>
    <property type="match status" value="1"/>
</dbReference>
<dbReference type="AlphaFoldDB" id="A0A0M1P4T4"/>
<evidence type="ECO:0008006" key="3">
    <source>
        <dbReference type="Google" id="ProtNLM"/>
    </source>
</evidence>
<dbReference type="Proteomes" id="UP000036932">
    <property type="component" value="Unassembled WGS sequence"/>
</dbReference>
<organism evidence="1 2">
    <name type="scientific">Paenibacillus solani</name>
    <dbReference type="NCBI Taxonomy" id="1705565"/>
    <lineage>
        <taxon>Bacteria</taxon>
        <taxon>Bacillati</taxon>
        <taxon>Bacillota</taxon>
        <taxon>Bacilli</taxon>
        <taxon>Bacillales</taxon>
        <taxon>Paenibacillaceae</taxon>
        <taxon>Paenibacillus</taxon>
    </lineage>
</organism>
<dbReference type="EMBL" id="LIUT01000001">
    <property type="protein sequence ID" value="KOR89493.1"/>
    <property type="molecule type" value="Genomic_DNA"/>
</dbReference>
<dbReference type="InterPro" id="IPR006542">
    <property type="entry name" value="DUF1093"/>
</dbReference>
<reference evidence="2" key="1">
    <citation type="submission" date="2015-08" db="EMBL/GenBank/DDBJ databases">
        <title>Genome sequencing project for genomic taxonomy and phylogenomics of Bacillus-like bacteria.</title>
        <authorList>
            <person name="Liu B."/>
            <person name="Wang J."/>
            <person name="Zhu Y."/>
            <person name="Liu G."/>
            <person name="Chen Q."/>
            <person name="Chen Z."/>
            <person name="Lan J."/>
            <person name="Che J."/>
            <person name="Ge C."/>
            <person name="Shi H."/>
            <person name="Pan Z."/>
            <person name="Liu X."/>
        </authorList>
    </citation>
    <scope>NUCLEOTIDE SEQUENCE [LARGE SCALE GENOMIC DNA]</scope>
    <source>
        <strain evidence="2">FJAT-22460</strain>
    </source>
</reference>
<dbReference type="PANTHER" id="PTHR36433:SF2">
    <property type="entry name" value="YXEA FAMILY PROTEIN"/>
    <property type="match status" value="1"/>
</dbReference>
<dbReference type="RefSeq" id="WP_054402533.1">
    <property type="nucleotide sequence ID" value="NZ_LIUT01000001.1"/>
</dbReference>
<gene>
    <name evidence="1" type="ORF">AM231_10305</name>
</gene>
<dbReference type="Gene3D" id="2.40.50.480">
    <property type="match status" value="1"/>
</dbReference>
<accession>A0A0M1P4T4</accession>
<keyword evidence="2" id="KW-1185">Reference proteome</keyword>
<dbReference type="PANTHER" id="PTHR36433">
    <property type="entry name" value="HYPOTHETICAL CYTOSOLIC PROTEIN"/>
    <property type="match status" value="1"/>
</dbReference>
<dbReference type="NCBIfam" id="TIGR01655">
    <property type="entry name" value="yxeA_fam"/>
    <property type="match status" value="1"/>
</dbReference>
<dbReference type="SUPFAM" id="SSF159121">
    <property type="entry name" value="BC4932-like"/>
    <property type="match status" value="1"/>
</dbReference>
<name>A0A0M1P4T4_9BACL</name>
<proteinExistence type="predicted"/>
<dbReference type="PATRIC" id="fig|1705565.3.peg.4050"/>
<comment type="caution">
    <text evidence="1">The sequence shown here is derived from an EMBL/GenBank/DDBJ whole genome shotgun (WGS) entry which is preliminary data.</text>
</comment>
<evidence type="ECO:0000313" key="1">
    <source>
        <dbReference type="EMBL" id="KOR89493.1"/>
    </source>
</evidence>
<dbReference type="OrthoDB" id="8719215at2"/>
<evidence type="ECO:0000313" key="2">
    <source>
        <dbReference type="Proteomes" id="UP000036932"/>
    </source>
</evidence>
<dbReference type="InterPro" id="IPR036166">
    <property type="entry name" value="YxeA-like_sf"/>
</dbReference>
<protein>
    <recommendedName>
        <fullName evidence="3">YxeA family protein</fullName>
    </recommendedName>
</protein>
<sequence>MKKGIITLAVVVIVLVGFVVFIQNVNVNRLGAQQYYVQINQDGKRMEDKSDSGEKHVSYEYTLEGFDAKGKEKSLTFTAGKELRKDAYLRVYVKGNDVSSYQEVQVSELPEQAKQKLEGAEK</sequence>